<evidence type="ECO:0000313" key="3">
    <source>
        <dbReference type="Proteomes" id="UP000800041"/>
    </source>
</evidence>
<evidence type="ECO:0000313" key="2">
    <source>
        <dbReference type="EMBL" id="KAF1980571.1"/>
    </source>
</evidence>
<keyword evidence="3" id="KW-1185">Reference proteome</keyword>
<dbReference type="AlphaFoldDB" id="A0A6G1GI30"/>
<proteinExistence type="predicted"/>
<protein>
    <recommendedName>
        <fullName evidence="4">CCHC-type domain-containing protein</fullName>
    </recommendedName>
</protein>
<reference evidence="2" key="1">
    <citation type="journal article" date="2020" name="Stud. Mycol.">
        <title>101 Dothideomycetes genomes: a test case for predicting lifestyles and emergence of pathogens.</title>
        <authorList>
            <person name="Haridas S."/>
            <person name="Albert R."/>
            <person name="Binder M."/>
            <person name="Bloem J."/>
            <person name="Labutti K."/>
            <person name="Salamov A."/>
            <person name="Andreopoulos B."/>
            <person name="Baker S."/>
            <person name="Barry K."/>
            <person name="Bills G."/>
            <person name="Bluhm B."/>
            <person name="Cannon C."/>
            <person name="Castanera R."/>
            <person name="Culley D."/>
            <person name="Daum C."/>
            <person name="Ezra D."/>
            <person name="Gonzalez J."/>
            <person name="Henrissat B."/>
            <person name="Kuo A."/>
            <person name="Liang C."/>
            <person name="Lipzen A."/>
            <person name="Lutzoni F."/>
            <person name="Magnuson J."/>
            <person name="Mondo S."/>
            <person name="Nolan M."/>
            <person name="Ohm R."/>
            <person name="Pangilinan J."/>
            <person name="Park H.-J."/>
            <person name="Ramirez L."/>
            <person name="Alfaro M."/>
            <person name="Sun H."/>
            <person name="Tritt A."/>
            <person name="Yoshinaga Y."/>
            <person name="Zwiers L.-H."/>
            <person name="Turgeon B."/>
            <person name="Goodwin S."/>
            <person name="Spatafora J."/>
            <person name="Crous P."/>
            <person name="Grigoriev I."/>
        </authorList>
    </citation>
    <scope>NUCLEOTIDE SEQUENCE</scope>
    <source>
        <strain evidence="2">CBS 113979</strain>
    </source>
</reference>
<feature type="region of interest" description="Disordered" evidence="1">
    <location>
        <begin position="72"/>
        <end position="95"/>
    </location>
</feature>
<accession>A0A6G1GI30</accession>
<dbReference type="Proteomes" id="UP000800041">
    <property type="component" value="Unassembled WGS sequence"/>
</dbReference>
<feature type="compositionally biased region" description="Basic residues" evidence="1">
    <location>
        <begin position="133"/>
        <end position="144"/>
    </location>
</feature>
<feature type="compositionally biased region" description="Polar residues" evidence="1">
    <location>
        <begin position="372"/>
        <end position="384"/>
    </location>
</feature>
<feature type="compositionally biased region" description="Polar residues" evidence="1">
    <location>
        <begin position="400"/>
        <end position="410"/>
    </location>
</feature>
<sequence>MIKDIASDKDFVASASQFPEHWREGIRFMVAENLQLTIDIAGLQEEAREAADKVSSYFSRVEALNKDNDGLRDQVKKFKSQRDKRREEREEARDEVETLREEIQTLQSRLSLRSKPLRPSIEDDDSGEERLHGRSGSRRPRVHYGRNEVLDTDGREQTRGLLYPPMDRFASASPFHSHSTASSQSRRWPDANVFTGDEEDAVSAFKKWTRDVDNKVTFSNDYEEEYMKIAYAIGRLGGDALGLVEDRADYRDPTCFKTLKELFADLAPHYIGEHAEIAAEMQFQNNDIMKQKNAESFNDFFIRFKKIGAPILPSKNETAKVTRMKMLLSARLQRQIAGTYFATLSELVTACRAAERDFTVLDAMKPRTAVAATSMQNSRTSSASPRAFAKPDTPARPSFTAPTSMRQPVRSATVQNKIRRLGACFNCGVKGHNMRDETAPCRGRPAVPDAVINAKLALLEAELANIDVEPDYEDEEALAAEVTMGPEGGSTDRQDF</sequence>
<dbReference type="Gene3D" id="1.10.287.1490">
    <property type="match status" value="1"/>
</dbReference>
<gene>
    <name evidence="2" type="ORF">K402DRAFT_35080</name>
</gene>
<feature type="region of interest" description="Disordered" evidence="1">
    <location>
        <begin position="372"/>
        <end position="410"/>
    </location>
</feature>
<evidence type="ECO:0008006" key="4">
    <source>
        <dbReference type="Google" id="ProtNLM"/>
    </source>
</evidence>
<evidence type="ECO:0000256" key="1">
    <source>
        <dbReference type="SAM" id="MobiDB-lite"/>
    </source>
</evidence>
<feature type="region of interest" description="Disordered" evidence="1">
    <location>
        <begin position="477"/>
        <end position="496"/>
    </location>
</feature>
<name>A0A6G1GI30_9PEZI</name>
<organism evidence="2 3">
    <name type="scientific">Aulographum hederae CBS 113979</name>
    <dbReference type="NCBI Taxonomy" id="1176131"/>
    <lineage>
        <taxon>Eukaryota</taxon>
        <taxon>Fungi</taxon>
        <taxon>Dikarya</taxon>
        <taxon>Ascomycota</taxon>
        <taxon>Pezizomycotina</taxon>
        <taxon>Dothideomycetes</taxon>
        <taxon>Pleosporomycetidae</taxon>
        <taxon>Aulographales</taxon>
        <taxon>Aulographaceae</taxon>
    </lineage>
</organism>
<dbReference type="EMBL" id="ML977266">
    <property type="protein sequence ID" value="KAF1980571.1"/>
    <property type="molecule type" value="Genomic_DNA"/>
</dbReference>
<feature type="region of interest" description="Disordered" evidence="1">
    <location>
        <begin position="110"/>
        <end position="153"/>
    </location>
</feature>